<protein>
    <recommendedName>
        <fullName evidence="3">V-type ATPase subunit</fullName>
    </recommendedName>
</protein>
<evidence type="ECO:0000313" key="1">
    <source>
        <dbReference type="EMBL" id="GAA2154611.1"/>
    </source>
</evidence>
<organism evidence="1 2">
    <name type="scientific">Nocardioides koreensis</name>
    <dbReference type="NCBI Taxonomy" id="433651"/>
    <lineage>
        <taxon>Bacteria</taxon>
        <taxon>Bacillati</taxon>
        <taxon>Actinomycetota</taxon>
        <taxon>Actinomycetes</taxon>
        <taxon>Propionibacteriales</taxon>
        <taxon>Nocardioidaceae</taxon>
        <taxon>Nocardioides</taxon>
    </lineage>
</organism>
<evidence type="ECO:0000313" key="2">
    <source>
        <dbReference type="Proteomes" id="UP001501771"/>
    </source>
</evidence>
<reference evidence="2" key="1">
    <citation type="journal article" date="2019" name="Int. J. Syst. Evol. Microbiol.">
        <title>The Global Catalogue of Microorganisms (GCM) 10K type strain sequencing project: providing services to taxonomists for standard genome sequencing and annotation.</title>
        <authorList>
            <consortium name="The Broad Institute Genomics Platform"/>
            <consortium name="The Broad Institute Genome Sequencing Center for Infectious Disease"/>
            <person name="Wu L."/>
            <person name="Ma J."/>
        </authorList>
    </citation>
    <scope>NUCLEOTIDE SEQUENCE [LARGE SCALE GENOMIC DNA]</scope>
    <source>
        <strain evidence="2">JCM 16022</strain>
    </source>
</reference>
<keyword evidence="2" id="KW-1185">Reference proteome</keyword>
<dbReference type="RefSeq" id="WP_344156896.1">
    <property type="nucleotide sequence ID" value="NZ_BAAAQR010000015.1"/>
</dbReference>
<comment type="caution">
    <text evidence="1">The sequence shown here is derived from an EMBL/GenBank/DDBJ whole genome shotgun (WGS) entry which is preliminary data.</text>
</comment>
<proteinExistence type="predicted"/>
<evidence type="ECO:0008006" key="3">
    <source>
        <dbReference type="Google" id="ProtNLM"/>
    </source>
</evidence>
<name>A0ABP5LV25_9ACTN</name>
<gene>
    <name evidence="1" type="ORF">GCM10009844_40680</name>
</gene>
<dbReference type="EMBL" id="BAAAQR010000015">
    <property type="protein sequence ID" value="GAA2154611.1"/>
    <property type="molecule type" value="Genomic_DNA"/>
</dbReference>
<accession>A0ABP5LV25</accession>
<dbReference type="Proteomes" id="UP001501771">
    <property type="component" value="Unassembled WGS sequence"/>
</dbReference>
<sequence>MTAAWVAGSVRARSMTRRRVGRAEVRRLAAEPSLDAALALLTGTSYGHDVRPGMTLARAQRAAYEALVWNVRVLGGWVPRAGADLLRVLLAPFEIADVTEHLRRLRGEDVPAPYVLGSLATSWPRLAAAGDTGGLRRALATSPWGDPGGESPDEIVWAMRLSLADRAIAVAPPAAPWAAGAVALLLARGLALEHPALTAGARLSAARVVGPAAAAATTLPDLAASLSRAASWPLTGVTEGRDLWRAECGWWGRVESDAFALTRSPRAGPSVVLGAVALMAVDAWRVRAALEVAARADASPEALDAVA</sequence>